<keyword evidence="9" id="KW-1185">Reference proteome</keyword>
<feature type="compositionally biased region" description="Low complexity" evidence="5">
    <location>
        <begin position="145"/>
        <end position="159"/>
    </location>
</feature>
<comment type="caution">
    <text evidence="8">The sequence shown here is derived from an EMBL/GenBank/DDBJ whole genome shotgun (WGS) entry which is preliminary data.</text>
</comment>
<protein>
    <recommendedName>
        <fullName evidence="10">JmjC domain-containing protein</fullName>
    </recommendedName>
</protein>
<dbReference type="PANTHER" id="PTHR46468:SF1">
    <property type="entry name" value="SENTRIN-SPECIFIC PROTEASE 8"/>
    <property type="match status" value="1"/>
</dbReference>
<dbReference type="Pfam" id="PF02902">
    <property type="entry name" value="Peptidase_C48"/>
    <property type="match status" value="1"/>
</dbReference>
<evidence type="ECO:0000256" key="1">
    <source>
        <dbReference type="ARBA" id="ARBA00005234"/>
    </source>
</evidence>
<dbReference type="Gene3D" id="2.60.120.650">
    <property type="entry name" value="Cupin"/>
    <property type="match status" value="1"/>
</dbReference>
<dbReference type="Gene3D" id="3.40.395.10">
    <property type="entry name" value="Adenoviral Proteinase, Chain A"/>
    <property type="match status" value="1"/>
</dbReference>
<dbReference type="InterPro" id="IPR003347">
    <property type="entry name" value="JmjC_dom"/>
</dbReference>
<evidence type="ECO:0000259" key="6">
    <source>
        <dbReference type="PROSITE" id="PS50600"/>
    </source>
</evidence>
<keyword evidence="2" id="KW-0645">Protease</keyword>
<feature type="compositionally biased region" description="Low complexity" evidence="5">
    <location>
        <begin position="767"/>
        <end position="776"/>
    </location>
</feature>
<keyword evidence="3" id="KW-0378">Hydrolase</keyword>
<dbReference type="EMBL" id="JBBXMP010000282">
    <property type="protein sequence ID" value="KAL0058716.1"/>
    <property type="molecule type" value="Genomic_DNA"/>
</dbReference>
<dbReference type="InterPro" id="IPR044613">
    <property type="entry name" value="Nep1/2-like"/>
</dbReference>
<feature type="compositionally biased region" description="Polar residues" evidence="5">
    <location>
        <begin position="411"/>
        <end position="429"/>
    </location>
</feature>
<keyword evidence="4" id="KW-0788">Thiol protease</keyword>
<gene>
    <name evidence="8" type="ORF">AAF712_014599</name>
</gene>
<feature type="compositionally biased region" description="Basic residues" evidence="5">
    <location>
        <begin position="356"/>
        <end position="366"/>
    </location>
</feature>
<feature type="region of interest" description="Disordered" evidence="5">
    <location>
        <begin position="338"/>
        <end position="374"/>
    </location>
</feature>
<feature type="domain" description="Ubiquitin-like protease family profile" evidence="6">
    <location>
        <begin position="503"/>
        <end position="669"/>
    </location>
</feature>
<evidence type="ECO:0000313" key="9">
    <source>
        <dbReference type="Proteomes" id="UP001437256"/>
    </source>
</evidence>
<evidence type="ECO:0008006" key="10">
    <source>
        <dbReference type="Google" id="ProtNLM"/>
    </source>
</evidence>
<evidence type="ECO:0000256" key="3">
    <source>
        <dbReference type="ARBA" id="ARBA00022801"/>
    </source>
</evidence>
<dbReference type="InterPro" id="IPR038765">
    <property type="entry name" value="Papain-like_cys_pep_sf"/>
</dbReference>
<proteinExistence type="inferred from homology"/>
<feature type="region of interest" description="Disordered" evidence="5">
    <location>
        <begin position="717"/>
        <end position="830"/>
    </location>
</feature>
<feature type="region of interest" description="Disordered" evidence="5">
    <location>
        <begin position="1134"/>
        <end position="1155"/>
    </location>
</feature>
<comment type="similarity">
    <text evidence="1">Belongs to the peptidase C48 family.</text>
</comment>
<evidence type="ECO:0000259" key="7">
    <source>
        <dbReference type="PROSITE" id="PS51184"/>
    </source>
</evidence>
<dbReference type="PANTHER" id="PTHR46468">
    <property type="entry name" value="SENTRIN-SPECIFIC PROTEASE 8"/>
    <property type="match status" value="1"/>
</dbReference>
<evidence type="ECO:0000313" key="8">
    <source>
        <dbReference type="EMBL" id="KAL0058716.1"/>
    </source>
</evidence>
<feature type="compositionally biased region" description="Polar residues" evidence="5">
    <location>
        <begin position="740"/>
        <end position="765"/>
    </location>
</feature>
<dbReference type="PROSITE" id="PS51184">
    <property type="entry name" value="JMJC"/>
    <property type="match status" value="1"/>
</dbReference>
<accession>A0ABR2ZAP1</accession>
<organism evidence="8 9">
    <name type="scientific">Marasmius tenuissimus</name>
    <dbReference type="NCBI Taxonomy" id="585030"/>
    <lineage>
        <taxon>Eukaryota</taxon>
        <taxon>Fungi</taxon>
        <taxon>Dikarya</taxon>
        <taxon>Basidiomycota</taxon>
        <taxon>Agaricomycotina</taxon>
        <taxon>Agaricomycetes</taxon>
        <taxon>Agaricomycetidae</taxon>
        <taxon>Agaricales</taxon>
        <taxon>Marasmiineae</taxon>
        <taxon>Marasmiaceae</taxon>
        <taxon>Marasmius</taxon>
    </lineage>
</organism>
<dbReference type="Proteomes" id="UP001437256">
    <property type="component" value="Unassembled WGS sequence"/>
</dbReference>
<evidence type="ECO:0000256" key="4">
    <source>
        <dbReference type="ARBA" id="ARBA00022807"/>
    </source>
</evidence>
<feature type="domain" description="JmjC" evidence="7">
    <location>
        <begin position="1361"/>
        <end position="1516"/>
    </location>
</feature>
<feature type="region of interest" description="Disordered" evidence="5">
    <location>
        <begin position="140"/>
        <end position="160"/>
    </location>
</feature>
<dbReference type="SUPFAM" id="SSF54001">
    <property type="entry name" value="Cysteine proteinases"/>
    <property type="match status" value="1"/>
</dbReference>
<evidence type="ECO:0000256" key="5">
    <source>
        <dbReference type="SAM" id="MobiDB-lite"/>
    </source>
</evidence>
<feature type="region of interest" description="Disordered" evidence="5">
    <location>
        <begin position="411"/>
        <end position="445"/>
    </location>
</feature>
<evidence type="ECO:0000256" key="2">
    <source>
        <dbReference type="ARBA" id="ARBA00022670"/>
    </source>
</evidence>
<sequence length="1738" mass="191380">MKSVTKFPWRTRVLCEPGALFSNQFIPLDIQNTARSILVEYDDFVKNNISPGQETIDFTNELSRTSGRGTNSVTRIGFALMFLDMLPLIVGSPNGSFTPPPVPSTRVLDSKAKSLLQYRELEKWPDLVLSAITALREYDTNPSRSEVSAEGSPGSSSGSLNGTMASRCLQHLKNIRNGSSDVHVETMCLNIEIISLNIHWLLLGHADFPTTGVQFKNIFKHMLQGQDIPTDNEFYKVSNLKSGLQTALALSPVAIFSEKINFSCSTDPQSTRLLQLWHYLGNQCPLGLHQIEMFMWRQFVRVDGVTYTALDALRCILAEVGHMLVTLDSASRYHFLPTSGEPSPATDSPLWSMIHHMSKPRGKPKNARTSSSKEAPSNAVEAAAFISVHPSDAPSLPSIGLDASQMSSDTSVSCANASSAGTGTLSDNPITAAPTHLHDGDASASAPSIPSEAVFIDLSGDDDAHSYSVFAQTTGFGISPSDALHLIKDFMLSLPSSLRVRKTVLLKRDLMRMGVGRWYNDMIINLFLSLTSFPPNCWVMDSLTWSNNTSKLSGRPNDSPPPPVMKANKTHFSSCDIALIPVNDNVDNHWRAVVVDRPRRLITLYDSMVGSYRKCDALLQTVKKWLSVMHVLCGLPVVEWEHSVNPNLRKFQTNSYDCGPFVIGNLLLHARSGGKHNHVLAQEFVPVIRAEVIHKLCMECESPPLVTSRSLQFASLPLPRVDPSTTPDPESVGDSRDSPPASTSDSVACQSLATNNSPVPVSDNSLPAVDAPKATATPPPPDAGTTTPSISVEMDYEEYRPSLSPRVDPSTTPNPDSVGDSRGSPPAFTSDSVAYRSLATNNSPVPVGDNFLPVVDAPKATDIPPPPDAGSTTPSISVEMDYEVYPSQHHLLSGAPGVQDDPMHCGSFTDEQQCEEIKQHKVGKTISPSSCSDDLRAIFLSNIMLPGYEQLGSVDGENLPDASSYNQFQSPVCVVSDATPVQLDVAEPPSSRAEEDVDASDKADTRDCADFEDARVDCSLGSPIVVQPRVLLEDATNDILFKPVDVDDSLPFPVSDLMLSDLSAAVTMEVDDSFEIQTSNCHPEIVMSVSPELDEAVPALRRSTRERKPVQIFIPETVASSTTTKATKKVVTSVPSRSIGRPVPQAASPERKFSKSHQDYLDTLKRANFEPVLKRPQRGGKVYHFTSYGGATEYWKPFFFNSKDHKRLDALVTASGTRHTVPDAWAKYPADDSVFSNPLTRDPSLVETNLFHKKCITPMTFSKFQETSAPELQNIFRATPIVISGVPKMMIDSKWDRPTVSQLGCLNTWRQVHDKSIDVEDDADDETIKTSLAVVLKVAENVNQCKLLNVMDVPGYGDFFNPTRLTTDVFASKHTRFLPLINDTSVSGFSWHLVSTKDVYSTFHMDAQGAAAMLMVEVGAKLVFLLVPTSRDISCMADIRYSRDVDLEVDGASTGPIGLSIGCEVQGVLLTPGDVLLIPPGVFHFVYTLEPTICNGRHFFCSSTIRQTCWALYHTLVYGFAITNEDHSKSRAVLVRLVGYWCQQFKTCGFDPADEDIGHSPKWSTMAGALDFLTVSNVLELGPTLWREQYESGVHSNEDLRELEMAKEWSRTLFDSYADTFSPHLTHKSDGLHVRSVDGTSRSLWMDLRISFLVQQMCCLVDHARDRKPTMKIAQAFEEYLPSQGNFGERVWKRFRQTRDKDIGSTLFPSLESHWTSYEWYYILNNADIPYIIGPDVS</sequence>
<dbReference type="PROSITE" id="PS50600">
    <property type="entry name" value="ULP_PROTEASE"/>
    <property type="match status" value="1"/>
</dbReference>
<dbReference type="InterPro" id="IPR003653">
    <property type="entry name" value="Peptidase_C48_C"/>
</dbReference>
<name>A0ABR2ZAP1_9AGAR</name>
<reference evidence="8 9" key="1">
    <citation type="submission" date="2024-05" db="EMBL/GenBank/DDBJ databases">
        <title>A draft genome resource for the thread blight pathogen Marasmius tenuissimus strain MS-2.</title>
        <authorList>
            <person name="Yulfo-Soto G.E."/>
            <person name="Baruah I.K."/>
            <person name="Amoako-Attah I."/>
            <person name="Bukari Y."/>
            <person name="Meinhardt L.W."/>
            <person name="Bailey B.A."/>
            <person name="Cohen S.P."/>
        </authorList>
    </citation>
    <scope>NUCLEOTIDE SEQUENCE [LARGE SCALE GENOMIC DNA]</scope>
    <source>
        <strain evidence="8 9">MS-2</strain>
    </source>
</reference>
<dbReference type="SUPFAM" id="SSF51197">
    <property type="entry name" value="Clavaminate synthase-like"/>
    <property type="match status" value="1"/>
</dbReference>